<reference evidence="1 2" key="1">
    <citation type="submission" date="2019-03" db="EMBL/GenBank/DDBJ databases">
        <title>First draft genome of Liparis tanakae, snailfish: a comprehensive survey of snailfish specific genes.</title>
        <authorList>
            <person name="Kim W."/>
            <person name="Song I."/>
            <person name="Jeong J.-H."/>
            <person name="Kim D."/>
            <person name="Kim S."/>
            <person name="Ryu S."/>
            <person name="Song J.Y."/>
            <person name="Lee S.K."/>
        </authorList>
    </citation>
    <scope>NUCLEOTIDE SEQUENCE [LARGE SCALE GENOMIC DNA]</scope>
    <source>
        <tissue evidence="1">Muscle</tissue>
    </source>
</reference>
<dbReference type="EMBL" id="SRLO01000040">
    <property type="protein sequence ID" value="TNN82333.1"/>
    <property type="molecule type" value="Genomic_DNA"/>
</dbReference>
<evidence type="ECO:0000313" key="2">
    <source>
        <dbReference type="Proteomes" id="UP000314294"/>
    </source>
</evidence>
<evidence type="ECO:0000313" key="1">
    <source>
        <dbReference type="EMBL" id="TNN82333.1"/>
    </source>
</evidence>
<protein>
    <submittedName>
        <fullName evidence="1">Uncharacterized protein</fullName>
    </submittedName>
</protein>
<name>A0A4Z2IYR8_9TELE</name>
<dbReference type="AlphaFoldDB" id="A0A4Z2IYR8"/>
<organism evidence="1 2">
    <name type="scientific">Liparis tanakae</name>
    <name type="common">Tanaka's snailfish</name>
    <dbReference type="NCBI Taxonomy" id="230148"/>
    <lineage>
        <taxon>Eukaryota</taxon>
        <taxon>Metazoa</taxon>
        <taxon>Chordata</taxon>
        <taxon>Craniata</taxon>
        <taxon>Vertebrata</taxon>
        <taxon>Euteleostomi</taxon>
        <taxon>Actinopterygii</taxon>
        <taxon>Neopterygii</taxon>
        <taxon>Teleostei</taxon>
        <taxon>Neoteleostei</taxon>
        <taxon>Acanthomorphata</taxon>
        <taxon>Eupercaria</taxon>
        <taxon>Perciformes</taxon>
        <taxon>Cottioidei</taxon>
        <taxon>Cottales</taxon>
        <taxon>Liparidae</taxon>
        <taxon>Liparis</taxon>
    </lineage>
</organism>
<comment type="caution">
    <text evidence="1">The sequence shown here is derived from an EMBL/GenBank/DDBJ whole genome shotgun (WGS) entry which is preliminary data.</text>
</comment>
<sequence>MMGDWPGRLRRACCGCGQSWGDCTCVGIRQHTNHESGMARSAKLSPTTPEVCRIALKLWLLVVMIINQQPSWPLSHFLLLGGHILCKLMLNIFL</sequence>
<gene>
    <name evidence="1" type="ORF">EYF80_007454</name>
</gene>
<proteinExistence type="predicted"/>
<accession>A0A4Z2IYR8</accession>
<keyword evidence="2" id="KW-1185">Reference proteome</keyword>
<dbReference type="Proteomes" id="UP000314294">
    <property type="component" value="Unassembled WGS sequence"/>
</dbReference>